<dbReference type="Pfam" id="PF11797">
    <property type="entry name" value="WxLIP_HBD"/>
    <property type="match status" value="1"/>
</dbReference>
<feature type="transmembrane region" description="Helical" evidence="1">
    <location>
        <begin position="7"/>
        <end position="25"/>
    </location>
</feature>
<evidence type="ECO:0000259" key="3">
    <source>
        <dbReference type="Pfam" id="PF11797"/>
    </source>
</evidence>
<accession>R2SNA5</accession>
<dbReference type="RefSeq" id="WP_010762022.1">
    <property type="nucleotide sequence ID" value="NZ_KB946316.1"/>
</dbReference>
<reference evidence="5 7" key="2">
    <citation type="submission" date="2013-03" db="EMBL/GenBank/DDBJ databases">
        <title>The Genome Sequence of Enterococcus haemoperoxidus BAA-382 (PacBio/Illumina hybrid assembly).</title>
        <authorList>
            <consortium name="The Broad Institute Genomics Platform"/>
            <consortium name="The Broad Institute Genome Sequencing Center for Infectious Disease"/>
            <person name="Earl A."/>
            <person name="Russ C."/>
            <person name="Gilmore M."/>
            <person name="Surin D."/>
            <person name="Walker B."/>
            <person name="Young S."/>
            <person name="Zeng Q."/>
            <person name="Gargeya S."/>
            <person name="Fitzgerald M."/>
            <person name="Haas B."/>
            <person name="Abouelleil A."/>
            <person name="Allen A.W."/>
            <person name="Alvarado L."/>
            <person name="Arachchi H.M."/>
            <person name="Berlin A.M."/>
            <person name="Chapman S.B."/>
            <person name="Gainer-Dewar J."/>
            <person name="Goldberg J."/>
            <person name="Griggs A."/>
            <person name="Gujja S."/>
            <person name="Hansen M."/>
            <person name="Howarth C."/>
            <person name="Imamovic A."/>
            <person name="Ireland A."/>
            <person name="Larimer J."/>
            <person name="McCowan C."/>
            <person name="Murphy C."/>
            <person name="Pearson M."/>
            <person name="Poon T.W."/>
            <person name="Priest M."/>
            <person name="Roberts A."/>
            <person name="Saif S."/>
            <person name="Shea T."/>
            <person name="Sisk P."/>
            <person name="Sykes S."/>
            <person name="Wortman J."/>
            <person name="Nusbaum C."/>
            <person name="Birren B."/>
        </authorList>
    </citation>
    <scope>NUCLEOTIDE SEQUENCE [LARGE SCALE GENOMIC DNA]</scope>
    <source>
        <strain evidence="5 7">ATCC BAA-382</strain>
    </source>
</reference>
<comment type="caution">
    <text evidence="4">The sequence shown here is derived from an EMBL/GenBank/DDBJ whole genome shotgun (WGS) entry which is preliminary data.</text>
</comment>
<keyword evidence="7" id="KW-1185">Reference proteome</keyword>
<feature type="transmembrane region" description="Helical" evidence="1">
    <location>
        <begin position="316"/>
        <end position="334"/>
    </location>
</feature>
<dbReference type="InterPro" id="IPR021759">
    <property type="entry name" value="WxLIP_HBD"/>
</dbReference>
<evidence type="ECO:0000313" key="7">
    <source>
        <dbReference type="Proteomes" id="UP000014197"/>
    </source>
</evidence>
<dbReference type="eggNOG" id="COG4072">
    <property type="taxonomic scope" value="Bacteria"/>
</dbReference>
<dbReference type="EMBL" id="AJAR01000016">
    <property type="protein sequence ID" value="EOH96655.1"/>
    <property type="molecule type" value="Genomic_DNA"/>
</dbReference>
<dbReference type="EMBL" id="ASVY01000003">
    <property type="protein sequence ID" value="EOT60151.1"/>
    <property type="molecule type" value="Genomic_DNA"/>
</dbReference>
<sequence length="345" mass="39386">MIKKRRLYYLILGIIFLFGKPITVFSNENASDLIKDFSYEVLFPENQQDKNIGYYDLLIQTGQKQVIQLKLNNTSTRQLKVEINVNSAKTNGNGVIEYGPNKLEKDVSLNYDLAEIMTGPEEVTLAPNSSETIDFTIMAPKVEFEGYITGGIQLKPIVRESDSQDGSNFIQNKFAFLIGVLLSEADTKKIKPVMKLNDVYLKLKDGVYSLFVNISNTKGVFVEKMSANIKIREKNSTKVLIDFNKKEMRMAPHSMIDLPVSFYDQKMTAGEYTADIKVTTEQGTNWTWVKNFNFTKIEAEQINKQATEKEDSSFNYWWLLLPVILLIVVILALINNKKNPKIKRS</sequence>
<dbReference type="STRING" id="155618.RV06_GL001625"/>
<proteinExistence type="predicted"/>
<dbReference type="OrthoDB" id="2148359at2"/>
<evidence type="ECO:0000256" key="1">
    <source>
        <dbReference type="SAM" id="Phobius"/>
    </source>
</evidence>
<reference evidence="4 6" key="1">
    <citation type="submission" date="2013-02" db="EMBL/GenBank/DDBJ databases">
        <title>The Genome Sequence of Enterococcus haemoperoxidus BAA-382.</title>
        <authorList>
            <consortium name="The Broad Institute Genome Sequencing Platform"/>
            <consortium name="The Broad Institute Genome Sequencing Center for Infectious Disease"/>
            <person name="Earl A.M."/>
            <person name="Gilmore M.S."/>
            <person name="Lebreton F."/>
            <person name="Walker B."/>
            <person name="Young S.K."/>
            <person name="Zeng Q."/>
            <person name="Gargeya S."/>
            <person name="Fitzgerald M."/>
            <person name="Haas B."/>
            <person name="Abouelleil A."/>
            <person name="Alvarado L."/>
            <person name="Arachchi H.M."/>
            <person name="Berlin A.M."/>
            <person name="Chapman S.B."/>
            <person name="Dewar J."/>
            <person name="Goldberg J."/>
            <person name="Griggs A."/>
            <person name="Gujja S."/>
            <person name="Hansen M."/>
            <person name="Howarth C."/>
            <person name="Imamovic A."/>
            <person name="Larimer J."/>
            <person name="McCowan C."/>
            <person name="Murphy C."/>
            <person name="Neiman D."/>
            <person name="Pearson M."/>
            <person name="Priest M."/>
            <person name="Roberts A."/>
            <person name="Saif S."/>
            <person name="Shea T."/>
            <person name="Sisk P."/>
            <person name="Sykes S."/>
            <person name="Wortman J."/>
            <person name="Nusbaum C."/>
            <person name="Birren B."/>
        </authorList>
    </citation>
    <scope>NUCLEOTIDE SEQUENCE [LARGE SCALE GENOMIC DNA]</scope>
    <source>
        <strain evidence="4 6">ATCC BAA-382</strain>
    </source>
</reference>
<keyword evidence="1" id="KW-0472">Membrane</keyword>
<name>R2SNA5_9ENTE</name>
<dbReference type="Pfam" id="PF06030">
    <property type="entry name" value="WxLIP_PGBD"/>
    <property type="match status" value="1"/>
</dbReference>
<keyword evidence="1" id="KW-0812">Transmembrane</keyword>
<gene>
    <name evidence="5" type="ORF">I583_02786</name>
    <name evidence="4" type="ORF">UAW_01820</name>
</gene>
<evidence type="ECO:0000313" key="4">
    <source>
        <dbReference type="EMBL" id="EOH96655.1"/>
    </source>
</evidence>
<feature type="domain" description="WxL Interacting Protein peptidoglycan binding" evidence="2">
    <location>
        <begin position="37"/>
        <end position="155"/>
    </location>
</feature>
<dbReference type="AlphaFoldDB" id="R2SNA5"/>
<organism evidence="4 6">
    <name type="scientific">Enterococcus haemoperoxidus ATCC BAA-382</name>
    <dbReference type="NCBI Taxonomy" id="1158608"/>
    <lineage>
        <taxon>Bacteria</taxon>
        <taxon>Bacillati</taxon>
        <taxon>Bacillota</taxon>
        <taxon>Bacilli</taxon>
        <taxon>Lactobacillales</taxon>
        <taxon>Enterococcaceae</taxon>
        <taxon>Enterococcus</taxon>
    </lineage>
</organism>
<dbReference type="Proteomes" id="UP000013858">
    <property type="component" value="Unassembled WGS sequence"/>
</dbReference>
<evidence type="ECO:0000313" key="6">
    <source>
        <dbReference type="Proteomes" id="UP000013858"/>
    </source>
</evidence>
<protein>
    <submittedName>
        <fullName evidence="4">Uncharacterized protein</fullName>
    </submittedName>
</protein>
<dbReference type="PATRIC" id="fig|1158608.3.peg.1797"/>
<evidence type="ECO:0000313" key="5">
    <source>
        <dbReference type="EMBL" id="EOT60151.1"/>
    </source>
</evidence>
<evidence type="ECO:0000259" key="2">
    <source>
        <dbReference type="Pfam" id="PF06030"/>
    </source>
</evidence>
<feature type="domain" description="WxL Interacting Protein host binding" evidence="3">
    <location>
        <begin position="170"/>
        <end position="304"/>
    </location>
</feature>
<keyword evidence="1" id="KW-1133">Transmembrane helix</keyword>
<dbReference type="Proteomes" id="UP000014197">
    <property type="component" value="Unassembled WGS sequence"/>
</dbReference>
<dbReference type="InterPro" id="IPR010317">
    <property type="entry name" value="WxLIP_PGBD"/>
</dbReference>